<evidence type="ECO:0000313" key="2">
    <source>
        <dbReference type="Proteomes" id="UP000321157"/>
    </source>
</evidence>
<organism evidence="1 2">
    <name type="scientific">Aneurinibacillus danicus</name>
    <dbReference type="NCBI Taxonomy" id="267746"/>
    <lineage>
        <taxon>Bacteria</taxon>
        <taxon>Bacillati</taxon>
        <taxon>Bacillota</taxon>
        <taxon>Bacilli</taxon>
        <taxon>Bacillales</taxon>
        <taxon>Paenibacillaceae</taxon>
        <taxon>Aneurinibacillus group</taxon>
        <taxon>Aneurinibacillus</taxon>
    </lineage>
</organism>
<keyword evidence="2" id="KW-1185">Reference proteome</keyword>
<reference evidence="1 2" key="1">
    <citation type="submission" date="2019-07" db="EMBL/GenBank/DDBJ databases">
        <title>Whole genome shotgun sequence of Aneurinibacillus danicus NBRC 102444.</title>
        <authorList>
            <person name="Hosoyama A."/>
            <person name="Uohara A."/>
            <person name="Ohji S."/>
            <person name="Ichikawa N."/>
        </authorList>
    </citation>
    <scope>NUCLEOTIDE SEQUENCE [LARGE SCALE GENOMIC DNA]</scope>
    <source>
        <strain evidence="1 2">NBRC 102444</strain>
    </source>
</reference>
<protein>
    <submittedName>
        <fullName evidence="1">Uncharacterized protein</fullName>
    </submittedName>
</protein>
<proteinExistence type="predicted"/>
<gene>
    <name evidence="1" type="ORF">ADA01nite_04320</name>
</gene>
<dbReference type="AlphaFoldDB" id="A0A511V725"/>
<evidence type="ECO:0000313" key="1">
    <source>
        <dbReference type="EMBL" id="GEN32972.1"/>
    </source>
</evidence>
<comment type="caution">
    <text evidence="1">The sequence shown here is derived from an EMBL/GenBank/DDBJ whole genome shotgun (WGS) entry which is preliminary data.</text>
</comment>
<name>A0A511V725_9BACL</name>
<sequence>MERRFFTRNLCLKTVEDEKWEELLKSLPSEYSLFDIFGYHRKGMDIPLDTWEFWGKVPVGTNVYQLVPGVP</sequence>
<dbReference type="EMBL" id="BJXX01000019">
    <property type="protein sequence ID" value="GEN32972.1"/>
    <property type="molecule type" value="Genomic_DNA"/>
</dbReference>
<accession>A0A511V725</accession>
<dbReference type="Proteomes" id="UP000321157">
    <property type="component" value="Unassembled WGS sequence"/>
</dbReference>